<feature type="binding site" evidence="12">
    <location>
        <position position="115"/>
    </location>
    <ligand>
        <name>Zn(2+)</name>
        <dbReference type="ChEBI" id="CHEBI:29105"/>
    </ligand>
</feature>
<dbReference type="InterPro" id="IPR013087">
    <property type="entry name" value="Znf_C2H2_type"/>
</dbReference>
<feature type="domain" description="C2H2-type" evidence="14">
    <location>
        <begin position="340"/>
        <end position="367"/>
    </location>
</feature>
<dbReference type="GO" id="GO:0000977">
    <property type="term" value="F:RNA polymerase II transcription regulatory region sequence-specific DNA binding"/>
    <property type="evidence" value="ECO:0007669"/>
    <property type="project" value="TreeGrafter"/>
</dbReference>
<dbReference type="FunFam" id="3.30.160.60:FF:001370">
    <property type="entry name" value="Zinc finger protein"/>
    <property type="match status" value="1"/>
</dbReference>
<evidence type="ECO:0000256" key="5">
    <source>
        <dbReference type="ARBA" id="ARBA00022771"/>
    </source>
</evidence>
<organism evidence="16 17">
    <name type="scientific">Orchesella cincta</name>
    <name type="common">Springtail</name>
    <name type="synonym">Podura cincta</name>
    <dbReference type="NCBI Taxonomy" id="48709"/>
    <lineage>
        <taxon>Eukaryota</taxon>
        <taxon>Metazoa</taxon>
        <taxon>Ecdysozoa</taxon>
        <taxon>Arthropoda</taxon>
        <taxon>Hexapoda</taxon>
        <taxon>Collembola</taxon>
        <taxon>Entomobryomorpha</taxon>
        <taxon>Entomobryoidea</taxon>
        <taxon>Orchesellidae</taxon>
        <taxon>Orchesellinae</taxon>
        <taxon>Orchesella</taxon>
    </lineage>
</organism>
<feature type="domain" description="C2H2-type" evidence="14">
    <location>
        <begin position="401"/>
        <end position="428"/>
    </location>
</feature>
<feature type="compositionally biased region" description="Basic and acidic residues" evidence="13">
    <location>
        <begin position="226"/>
        <end position="235"/>
    </location>
</feature>
<dbReference type="GO" id="GO:0008270">
    <property type="term" value="F:zinc ion binding"/>
    <property type="evidence" value="ECO:0007669"/>
    <property type="project" value="UniProtKB-UniRule"/>
</dbReference>
<sequence length="749" mass="83902">MNVNKSVSAVSCVMEPVNLTSEIKTLFPKPELEHATTECKDGLGKFITDPSTSLPVVCRLCAFGNELGSKKWISLSEIFLDSLETVQMVLQKYVPGLIMMLTLPKDYPQSICECCLESLKLTKEFFDKIVEGQKRMEQLVKNRNLARESNCGGGEIDVVNTLSQNVLKRKRGRPKKTVTITSPEVNRNEKDVLVQEEPRLKRSTRPPCRYSSEVYVSNEVIDAEKQENDEVKEITGSENETSETRKVVISQEEKTAGAEEANLQSTNDVDTESVKSDTDRSVKLSDLLRGRQFSKRRKRGRPKSKKKQVDFRCEFCEKQYSSQSALVYHKLSAHDTKRDFQCTICKKTFSHKGLLTNHMFTHYSEKYFTCDEPGCISSYKSRASLYTHKRSIHLQNKAKEFTCEKCGGQFTLKSSLTAHMRLHTGEKPHICKYCGKCFSHRGNMKEHTRTHTKEKPYSCNVRECEKRFTTLSQLKIHKLCDRCVDITCSITLKLLLPNYNRTHSGSKPYLCMVCGRGFTFPDNLRCHMKRHSGEKSEECPICHKQFSDACSLKKHKRIHSGEKPFECSICKKTFSDPSNFAKHKKIHPPSSVKTVSDVVPVSVQSVATDNIQASSESVTITLSDVTVGSLQDSDTCLKDSTEAVQVSDCQTLVQILTPEAFAALSDGSSVTDTNPSDIFSVTVEEPSIEITTGESETVAIQEVIETLNSQDVITFATTESENGNPGTLNHNPPPDADSTTTSIAEAVIS</sequence>
<evidence type="ECO:0000256" key="8">
    <source>
        <dbReference type="ARBA" id="ARBA00023125"/>
    </source>
</evidence>
<dbReference type="STRING" id="48709.A0A1D2MWI8"/>
<keyword evidence="17" id="KW-1185">Reference proteome</keyword>
<proteinExistence type="inferred from homology"/>
<feature type="region of interest" description="Disordered" evidence="13">
    <location>
        <begin position="718"/>
        <end position="749"/>
    </location>
</feature>
<dbReference type="GO" id="GO:0005634">
    <property type="term" value="C:nucleus"/>
    <property type="evidence" value="ECO:0007669"/>
    <property type="project" value="UniProtKB-SubCell"/>
</dbReference>
<comment type="subcellular location">
    <subcellularLocation>
        <location evidence="1">Nucleus</location>
    </subcellularLocation>
</comment>
<evidence type="ECO:0000256" key="10">
    <source>
        <dbReference type="ARBA" id="ARBA00023242"/>
    </source>
</evidence>
<comment type="caution">
    <text evidence="16">The sequence shown here is derived from an EMBL/GenBank/DDBJ whole genome shotgun (WGS) entry which is preliminary data.</text>
</comment>
<evidence type="ECO:0000259" key="15">
    <source>
        <dbReference type="PROSITE" id="PS51915"/>
    </source>
</evidence>
<evidence type="ECO:0000256" key="6">
    <source>
        <dbReference type="ARBA" id="ARBA00022833"/>
    </source>
</evidence>
<dbReference type="PANTHER" id="PTHR24409:SF295">
    <property type="entry name" value="AZ2-RELATED"/>
    <property type="match status" value="1"/>
</dbReference>
<dbReference type="OrthoDB" id="6077919at2759"/>
<dbReference type="FunFam" id="3.30.160.60:FF:000710">
    <property type="entry name" value="Zinc finger protein 768"/>
    <property type="match status" value="1"/>
</dbReference>
<feature type="binding site" evidence="12">
    <location>
        <position position="112"/>
    </location>
    <ligand>
        <name>Zn(2+)</name>
        <dbReference type="ChEBI" id="CHEBI:29105"/>
    </ligand>
</feature>
<dbReference type="FunFam" id="3.30.160.60:FF:000446">
    <property type="entry name" value="Zinc finger protein"/>
    <property type="match status" value="1"/>
</dbReference>
<dbReference type="SUPFAM" id="SSF57667">
    <property type="entry name" value="beta-beta-alpha zinc fingers"/>
    <property type="match status" value="6"/>
</dbReference>
<evidence type="ECO:0000256" key="4">
    <source>
        <dbReference type="ARBA" id="ARBA00022737"/>
    </source>
</evidence>
<evidence type="ECO:0000256" key="11">
    <source>
        <dbReference type="PROSITE-ProRule" id="PRU00042"/>
    </source>
</evidence>
<dbReference type="SMART" id="SM00868">
    <property type="entry name" value="zf-AD"/>
    <property type="match status" value="1"/>
</dbReference>
<feature type="domain" description="C2H2-type" evidence="14">
    <location>
        <begin position="509"/>
        <end position="536"/>
    </location>
</feature>
<feature type="compositionally biased region" description="Basic and acidic residues" evidence="13">
    <location>
        <begin position="242"/>
        <end position="257"/>
    </location>
</feature>
<dbReference type="Proteomes" id="UP000094527">
    <property type="component" value="Unassembled WGS sequence"/>
</dbReference>
<feature type="domain" description="C2H2-type" evidence="14">
    <location>
        <begin position="311"/>
        <end position="339"/>
    </location>
</feature>
<dbReference type="AlphaFoldDB" id="A0A1D2MWI8"/>
<keyword evidence="3 12" id="KW-0479">Metal-binding</keyword>
<feature type="compositionally biased region" description="Basic and acidic residues" evidence="13">
    <location>
        <begin position="272"/>
        <end position="281"/>
    </location>
</feature>
<evidence type="ECO:0000259" key="14">
    <source>
        <dbReference type="PROSITE" id="PS50157"/>
    </source>
</evidence>
<keyword evidence="8" id="KW-0238">DNA-binding</keyword>
<evidence type="ECO:0000256" key="12">
    <source>
        <dbReference type="PROSITE-ProRule" id="PRU01263"/>
    </source>
</evidence>
<dbReference type="FunFam" id="3.30.160.60:FF:000096">
    <property type="entry name" value="Zinc finger and BTB domain-containing protein 18 isoform 1"/>
    <property type="match status" value="1"/>
</dbReference>
<evidence type="ECO:0000313" key="16">
    <source>
        <dbReference type="EMBL" id="ODM97308.1"/>
    </source>
</evidence>
<dbReference type="SMART" id="SM00384">
    <property type="entry name" value="AT_hook"/>
    <property type="match status" value="2"/>
</dbReference>
<dbReference type="PANTHER" id="PTHR24409">
    <property type="entry name" value="ZINC FINGER PROTEIN 142"/>
    <property type="match status" value="1"/>
</dbReference>
<feature type="domain" description="C2H2-type" evidence="14">
    <location>
        <begin position="537"/>
        <end position="564"/>
    </location>
</feature>
<feature type="domain" description="C2H2-type" evidence="14">
    <location>
        <begin position="368"/>
        <end position="398"/>
    </location>
</feature>
<dbReference type="Pfam" id="PF00096">
    <property type="entry name" value="zf-C2H2"/>
    <property type="match status" value="6"/>
</dbReference>
<dbReference type="InterPro" id="IPR017956">
    <property type="entry name" value="AT_hook_DNA-bd_motif"/>
</dbReference>
<keyword evidence="10" id="KW-0539">Nucleus</keyword>
<comment type="similarity">
    <text evidence="2">Belongs to the krueppel C2H2-type zinc-finger protein family.</text>
</comment>
<reference evidence="16 17" key="1">
    <citation type="journal article" date="2016" name="Genome Biol. Evol.">
        <title>Gene Family Evolution Reflects Adaptation to Soil Environmental Stressors in the Genome of the Collembolan Orchesella cincta.</title>
        <authorList>
            <person name="Faddeeva-Vakhrusheva A."/>
            <person name="Derks M.F."/>
            <person name="Anvar S.Y."/>
            <person name="Agamennone V."/>
            <person name="Suring W."/>
            <person name="Smit S."/>
            <person name="van Straalen N.M."/>
            <person name="Roelofs D."/>
        </authorList>
    </citation>
    <scope>NUCLEOTIDE SEQUENCE [LARGE SCALE GENOMIC DNA]</scope>
    <source>
        <tissue evidence="16">Mixed pool</tissue>
    </source>
</reference>
<keyword evidence="9" id="KW-0804">Transcription</keyword>
<dbReference type="Gene3D" id="3.30.160.60">
    <property type="entry name" value="Classic Zinc Finger"/>
    <property type="match status" value="7"/>
</dbReference>
<feature type="region of interest" description="Disordered" evidence="13">
    <location>
        <begin position="226"/>
        <end position="281"/>
    </location>
</feature>
<evidence type="ECO:0000256" key="7">
    <source>
        <dbReference type="ARBA" id="ARBA00023015"/>
    </source>
</evidence>
<keyword evidence="6 12" id="KW-0862">Zinc</keyword>
<dbReference type="PROSITE" id="PS51915">
    <property type="entry name" value="ZAD"/>
    <property type="match status" value="1"/>
</dbReference>
<keyword evidence="7" id="KW-0805">Transcription regulation</keyword>
<evidence type="ECO:0000256" key="13">
    <source>
        <dbReference type="SAM" id="MobiDB-lite"/>
    </source>
</evidence>
<feature type="binding site" evidence="12">
    <location>
        <position position="61"/>
    </location>
    <ligand>
        <name>Zn(2+)</name>
        <dbReference type="ChEBI" id="CHEBI:29105"/>
    </ligand>
</feature>
<dbReference type="SMART" id="SM00355">
    <property type="entry name" value="ZnF_C2H2"/>
    <property type="match status" value="9"/>
</dbReference>
<evidence type="ECO:0000256" key="9">
    <source>
        <dbReference type="ARBA" id="ARBA00023163"/>
    </source>
</evidence>
<feature type="compositionally biased region" description="Polar residues" evidence="13">
    <location>
        <begin position="718"/>
        <end position="730"/>
    </location>
</feature>
<feature type="domain" description="C2H2-type" evidence="14">
    <location>
        <begin position="429"/>
        <end position="456"/>
    </location>
</feature>
<dbReference type="PROSITE" id="PS50157">
    <property type="entry name" value="ZINC_FINGER_C2H2_2"/>
    <property type="match status" value="9"/>
</dbReference>
<evidence type="ECO:0000256" key="1">
    <source>
        <dbReference type="ARBA" id="ARBA00004123"/>
    </source>
</evidence>
<feature type="domain" description="ZAD" evidence="15">
    <location>
        <begin position="56"/>
        <end position="139"/>
    </location>
</feature>
<dbReference type="GO" id="GO:0000981">
    <property type="term" value="F:DNA-binding transcription factor activity, RNA polymerase II-specific"/>
    <property type="evidence" value="ECO:0007669"/>
    <property type="project" value="TreeGrafter"/>
</dbReference>
<dbReference type="FunFam" id="3.30.160.60:FF:001480">
    <property type="entry name" value="Si:cabz01071911.3"/>
    <property type="match status" value="1"/>
</dbReference>
<feature type="domain" description="C2H2-type" evidence="14">
    <location>
        <begin position="565"/>
        <end position="587"/>
    </location>
</feature>
<dbReference type="PROSITE" id="PS00028">
    <property type="entry name" value="ZINC_FINGER_C2H2_1"/>
    <property type="match status" value="8"/>
</dbReference>
<dbReference type="InterPro" id="IPR012934">
    <property type="entry name" value="Znf_AD"/>
</dbReference>
<dbReference type="FunFam" id="3.30.160.60:FF:002343">
    <property type="entry name" value="Zinc finger protein 33A"/>
    <property type="match status" value="1"/>
</dbReference>
<feature type="domain" description="C2H2-type" evidence="14">
    <location>
        <begin position="457"/>
        <end position="508"/>
    </location>
</feature>
<accession>A0A1D2MWI8</accession>
<dbReference type="InterPro" id="IPR036236">
    <property type="entry name" value="Znf_C2H2_sf"/>
</dbReference>
<feature type="binding site" evidence="12">
    <location>
        <position position="58"/>
    </location>
    <ligand>
        <name>Zn(2+)</name>
        <dbReference type="ChEBI" id="CHEBI:29105"/>
    </ligand>
</feature>
<gene>
    <name evidence="16" type="ORF">Ocin01_09384</name>
</gene>
<protein>
    <submittedName>
        <fullName evidence="16">Putative zinc finger protein</fullName>
    </submittedName>
</protein>
<evidence type="ECO:0000256" key="2">
    <source>
        <dbReference type="ARBA" id="ARBA00006991"/>
    </source>
</evidence>
<evidence type="ECO:0000313" key="17">
    <source>
        <dbReference type="Proteomes" id="UP000094527"/>
    </source>
</evidence>
<name>A0A1D2MWI8_ORCCI</name>
<dbReference type="EMBL" id="LJIJ01000456">
    <property type="protein sequence ID" value="ODM97308.1"/>
    <property type="molecule type" value="Genomic_DNA"/>
</dbReference>
<dbReference type="OMA" id="CECCLES"/>
<evidence type="ECO:0000256" key="3">
    <source>
        <dbReference type="ARBA" id="ARBA00022723"/>
    </source>
</evidence>
<keyword evidence="4" id="KW-0677">Repeat</keyword>
<keyword evidence="5 11" id="KW-0863">Zinc-finger</keyword>